<sequence>MPLVFGVAQTVDMGKSSLQLAEIVKPRSNPDALGQARDENANERMKMRLFGSDGAFLAVWRLDGR</sequence>
<organism evidence="1 2">
    <name type="scientific">Colletotrichum tanaceti</name>
    <dbReference type="NCBI Taxonomy" id="1306861"/>
    <lineage>
        <taxon>Eukaryota</taxon>
        <taxon>Fungi</taxon>
        <taxon>Dikarya</taxon>
        <taxon>Ascomycota</taxon>
        <taxon>Pezizomycotina</taxon>
        <taxon>Sordariomycetes</taxon>
        <taxon>Hypocreomycetidae</taxon>
        <taxon>Glomerellales</taxon>
        <taxon>Glomerellaceae</taxon>
        <taxon>Colletotrichum</taxon>
        <taxon>Colletotrichum destructivum species complex</taxon>
    </lineage>
</organism>
<evidence type="ECO:0000313" key="1">
    <source>
        <dbReference type="EMBL" id="TKW51566.1"/>
    </source>
</evidence>
<name>A0A4V6DGB3_9PEZI</name>
<keyword evidence="2" id="KW-1185">Reference proteome</keyword>
<reference evidence="1 2" key="1">
    <citation type="journal article" date="2019" name="PLoS ONE">
        <title>Comparative genome analysis indicates high evolutionary potential of pathogenicity genes in Colletotrichum tanaceti.</title>
        <authorList>
            <person name="Lelwala R.V."/>
            <person name="Korhonen P.K."/>
            <person name="Young N.D."/>
            <person name="Scott J.B."/>
            <person name="Ades P.A."/>
            <person name="Gasser R.B."/>
            <person name="Taylor P.W.J."/>
        </authorList>
    </citation>
    <scope>NUCLEOTIDE SEQUENCE [LARGE SCALE GENOMIC DNA]</scope>
    <source>
        <strain evidence="1">BRIP57314</strain>
    </source>
</reference>
<comment type="caution">
    <text evidence="1">The sequence shown here is derived from an EMBL/GenBank/DDBJ whole genome shotgun (WGS) entry which is preliminary data.</text>
</comment>
<dbReference type="Proteomes" id="UP000310108">
    <property type="component" value="Unassembled WGS sequence"/>
</dbReference>
<dbReference type="EMBL" id="PJEX01000296">
    <property type="protein sequence ID" value="TKW51566.1"/>
    <property type="molecule type" value="Genomic_DNA"/>
</dbReference>
<proteinExistence type="predicted"/>
<protein>
    <submittedName>
        <fullName evidence="1">Uncharacterized protein</fullName>
    </submittedName>
</protein>
<gene>
    <name evidence="1" type="ORF">CTA1_10328</name>
</gene>
<dbReference type="AlphaFoldDB" id="A0A4V6DGB3"/>
<evidence type="ECO:0000313" key="2">
    <source>
        <dbReference type="Proteomes" id="UP000310108"/>
    </source>
</evidence>
<accession>A0A4V6DGB3</accession>